<keyword evidence="7 8" id="KW-0472">Membrane</keyword>
<comment type="subcellular location">
    <subcellularLocation>
        <location evidence="1">Cell membrane</location>
        <topology evidence="1">Multi-pass membrane protein</topology>
    </subcellularLocation>
</comment>
<feature type="transmembrane region" description="Helical" evidence="8">
    <location>
        <begin position="76"/>
        <end position="98"/>
    </location>
</feature>
<evidence type="ECO:0000256" key="5">
    <source>
        <dbReference type="ARBA" id="ARBA00022692"/>
    </source>
</evidence>
<evidence type="ECO:0000256" key="2">
    <source>
        <dbReference type="ARBA" id="ARBA00010145"/>
    </source>
</evidence>
<evidence type="ECO:0000256" key="6">
    <source>
        <dbReference type="ARBA" id="ARBA00022989"/>
    </source>
</evidence>
<dbReference type="Gene3D" id="1.20.1530.20">
    <property type="match status" value="1"/>
</dbReference>
<evidence type="ECO:0000256" key="1">
    <source>
        <dbReference type="ARBA" id="ARBA00004651"/>
    </source>
</evidence>
<dbReference type="Pfam" id="PF03547">
    <property type="entry name" value="Mem_trans"/>
    <property type="match status" value="1"/>
</dbReference>
<evidence type="ECO:0000313" key="10">
    <source>
        <dbReference type="Proteomes" id="UP001480973"/>
    </source>
</evidence>
<feature type="transmembrane region" description="Helical" evidence="8">
    <location>
        <begin position="293"/>
        <end position="316"/>
    </location>
</feature>
<keyword evidence="4" id="KW-1003">Cell membrane</keyword>
<comment type="caution">
    <text evidence="9">The sequence shown here is derived from an EMBL/GenBank/DDBJ whole genome shotgun (WGS) entry which is preliminary data.</text>
</comment>
<dbReference type="InterPro" id="IPR004776">
    <property type="entry name" value="Mem_transp_PIN-like"/>
</dbReference>
<dbReference type="PANTHER" id="PTHR36838:SF1">
    <property type="entry name" value="SLR1864 PROTEIN"/>
    <property type="match status" value="1"/>
</dbReference>
<evidence type="ECO:0000256" key="7">
    <source>
        <dbReference type="ARBA" id="ARBA00023136"/>
    </source>
</evidence>
<keyword evidence="3" id="KW-0813">Transport</keyword>
<proteinExistence type="inferred from homology"/>
<reference evidence="9 10" key="1">
    <citation type="submission" date="2024-03" db="EMBL/GenBank/DDBJ databases">
        <title>Human intestinal bacterial collection.</title>
        <authorList>
            <person name="Pauvert C."/>
            <person name="Hitch T.C.A."/>
            <person name="Clavel T."/>
        </authorList>
    </citation>
    <scope>NUCLEOTIDE SEQUENCE [LARGE SCALE GENOMIC DNA]</scope>
    <source>
        <strain evidence="9 10">CLA-JM-H10</strain>
    </source>
</reference>
<feature type="transmembrane region" description="Helical" evidence="8">
    <location>
        <begin position="199"/>
        <end position="226"/>
    </location>
</feature>
<dbReference type="EMBL" id="JBBMES010000020">
    <property type="protein sequence ID" value="MEQ2536048.1"/>
    <property type="molecule type" value="Genomic_DNA"/>
</dbReference>
<sequence length="317" mass="34215">MENREIEIMDLAIIAAKQVLEMFLMILAGFICFKTGVIKEEGKKALSDLLLYLVVPAMIVNSYLVEHDSSMTGNLVRMLIYSILMVGTGLVITYAVLFSKKNKDRGIMRFACGFSNAAYMGFPLIQALFGAEGILYASVYVTVYNILLWTVGYSSVTKKVNVKEIAKSILTAPCIIAVFIGLILYGLNVHVPDIIGTPLSMIAAINTPGSMIITGVTIAGSSMAVLLKNKRLFEVIGIRLFLIPAACLLVMCIIGGNGTTAMVALMLEACPCAAITTMFSIEFGHDENLASGSVVFTTLLSIITLPLYALILTNIIK</sequence>
<feature type="transmembrane region" description="Helical" evidence="8">
    <location>
        <begin position="135"/>
        <end position="156"/>
    </location>
</feature>
<dbReference type="Proteomes" id="UP001480973">
    <property type="component" value="Unassembled WGS sequence"/>
</dbReference>
<evidence type="ECO:0000256" key="3">
    <source>
        <dbReference type="ARBA" id="ARBA00022448"/>
    </source>
</evidence>
<dbReference type="PANTHER" id="PTHR36838">
    <property type="entry name" value="AUXIN EFFLUX CARRIER FAMILY PROTEIN"/>
    <property type="match status" value="1"/>
</dbReference>
<accession>A0ABV1GRA7</accession>
<feature type="transmembrane region" description="Helical" evidence="8">
    <location>
        <begin position="110"/>
        <end position="129"/>
    </location>
</feature>
<keyword evidence="10" id="KW-1185">Reference proteome</keyword>
<evidence type="ECO:0000256" key="4">
    <source>
        <dbReference type="ARBA" id="ARBA00022475"/>
    </source>
</evidence>
<feature type="transmembrane region" description="Helical" evidence="8">
    <location>
        <begin position="12"/>
        <end position="33"/>
    </location>
</feature>
<evidence type="ECO:0000313" key="9">
    <source>
        <dbReference type="EMBL" id="MEQ2536048.1"/>
    </source>
</evidence>
<feature type="transmembrane region" description="Helical" evidence="8">
    <location>
        <begin position="238"/>
        <end position="256"/>
    </location>
</feature>
<feature type="transmembrane region" description="Helical" evidence="8">
    <location>
        <begin position="168"/>
        <end position="187"/>
    </location>
</feature>
<keyword evidence="5 8" id="KW-0812">Transmembrane</keyword>
<gene>
    <name evidence="9" type="ORF">WMO38_13145</name>
</gene>
<dbReference type="InterPro" id="IPR038770">
    <property type="entry name" value="Na+/solute_symporter_sf"/>
</dbReference>
<protein>
    <submittedName>
        <fullName evidence="9">AEC family transporter</fullName>
    </submittedName>
</protein>
<feature type="transmembrane region" description="Helical" evidence="8">
    <location>
        <begin position="45"/>
        <end position="64"/>
    </location>
</feature>
<comment type="similarity">
    <text evidence="2">Belongs to the auxin efflux carrier (TC 2.A.69) family.</text>
</comment>
<organism evidence="9 10">
    <name type="scientific">Lachnospira intestinalis</name>
    <dbReference type="NCBI Taxonomy" id="3133158"/>
    <lineage>
        <taxon>Bacteria</taxon>
        <taxon>Bacillati</taxon>
        <taxon>Bacillota</taxon>
        <taxon>Clostridia</taxon>
        <taxon>Lachnospirales</taxon>
        <taxon>Lachnospiraceae</taxon>
        <taxon>Lachnospira</taxon>
    </lineage>
</organism>
<name>A0ABV1GRA7_9FIRM</name>
<keyword evidence="6 8" id="KW-1133">Transmembrane helix</keyword>
<evidence type="ECO:0000256" key="8">
    <source>
        <dbReference type="SAM" id="Phobius"/>
    </source>
</evidence>